<organism evidence="4">
    <name type="scientific">marine metagenome</name>
    <dbReference type="NCBI Taxonomy" id="408172"/>
    <lineage>
        <taxon>unclassified sequences</taxon>
        <taxon>metagenomes</taxon>
        <taxon>ecological metagenomes</taxon>
    </lineage>
</organism>
<evidence type="ECO:0000259" key="3">
    <source>
        <dbReference type="Pfam" id="PF03968"/>
    </source>
</evidence>
<evidence type="ECO:0000313" key="4">
    <source>
        <dbReference type="EMBL" id="SUZ61726.1"/>
    </source>
</evidence>
<dbReference type="InterPro" id="IPR052037">
    <property type="entry name" value="LPS_export_LptA"/>
</dbReference>
<feature type="domain" description="Organic solvent tolerance-like N-terminal" evidence="3">
    <location>
        <begin position="278"/>
        <end position="378"/>
    </location>
</feature>
<accession>A0A381P459</accession>
<protein>
    <recommendedName>
        <fullName evidence="3">Organic solvent tolerance-like N-terminal domain-containing protein</fullName>
    </recommendedName>
</protein>
<feature type="region of interest" description="Disordered" evidence="2">
    <location>
        <begin position="240"/>
        <end position="271"/>
    </location>
</feature>
<dbReference type="PANTHER" id="PTHR36504:SF1">
    <property type="entry name" value="LIPOPOLYSACCHARIDE EXPORT SYSTEM PROTEIN LPTA"/>
    <property type="match status" value="1"/>
</dbReference>
<dbReference type="Gene3D" id="2.60.450.10">
    <property type="entry name" value="Lipopolysaccharide (LPS) transport protein A like domain"/>
    <property type="match status" value="2"/>
</dbReference>
<feature type="domain" description="Organic solvent tolerance-like N-terminal" evidence="3">
    <location>
        <begin position="97"/>
        <end position="217"/>
    </location>
</feature>
<dbReference type="AlphaFoldDB" id="A0A381P459"/>
<sequence>MKTLFCILLSFSVLAVEPFSNSKMVIHAMPARGFKVTHNTLDHLLREGLSNKIIAEIALLQNKNFTNRNEFLDALPKPMTLIEQGILLRYASTEQIKIQADEFTTDLKQNAAVFRGNVKGFIPRENIEMTTAKLRLVSGKDTNIEKMVGEGGVKVKQWDREVRSDFAIYTQVNLDNVEKEADNTNKLPKPQQTLQMQGNVIVKTAQGNVISDNVLLDLLKQHATLEGLDTSKEGRIRVEANLSDLETNRGKKETEPESQNTSEEASQNSEPTQVLLLASRAVLDNRKHQAMFEGNVEMERTPGNLYIHAGKITLHLNESQELQFIQAVQEVCFEQPGRVAKADQASFDEITQTILLEGNAEVQSGQYHLQGNSINLYLDVNKGIAQGDNKAPIQMTVLGEQAPAIFACR</sequence>
<dbReference type="InterPro" id="IPR005653">
    <property type="entry name" value="OstA-like_N"/>
</dbReference>
<proteinExistence type="predicted"/>
<name>A0A381P459_9ZZZZ</name>
<gene>
    <name evidence="4" type="ORF">METZ01_LOCUS14580</name>
</gene>
<evidence type="ECO:0000256" key="1">
    <source>
        <dbReference type="ARBA" id="ARBA00022729"/>
    </source>
</evidence>
<dbReference type="EMBL" id="UINC01000822">
    <property type="protein sequence ID" value="SUZ61726.1"/>
    <property type="molecule type" value="Genomic_DNA"/>
</dbReference>
<feature type="compositionally biased region" description="Basic and acidic residues" evidence="2">
    <location>
        <begin position="246"/>
        <end position="255"/>
    </location>
</feature>
<dbReference type="Pfam" id="PF03968">
    <property type="entry name" value="LptD_N"/>
    <property type="match status" value="2"/>
</dbReference>
<reference evidence="4" key="1">
    <citation type="submission" date="2018-05" db="EMBL/GenBank/DDBJ databases">
        <authorList>
            <person name="Lanie J.A."/>
            <person name="Ng W.-L."/>
            <person name="Kazmierczak K.M."/>
            <person name="Andrzejewski T.M."/>
            <person name="Davidsen T.M."/>
            <person name="Wayne K.J."/>
            <person name="Tettelin H."/>
            <person name="Glass J.I."/>
            <person name="Rusch D."/>
            <person name="Podicherti R."/>
            <person name="Tsui H.-C.T."/>
            <person name="Winkler M.E."/>
        </authorList>
    </citation>
    <scope>NUCLEOTIDE SEQUENCE</scope>
</reference>
<dbReference type="GO" id="GO:0009279">
    <property type="term" value="C:cell outer membrane"/>
    <property type="evidence" value="ECO:0007669"/>
    <property type="project" value="TreeGrafter"/>
</dbReference>
<dbReference type="GO" id="GO:0030288">
    <property type="term" value="C:outer membrane-bounded periplasmic space"/>
    <property type="evidence" value="ECO:0007669"/>
    <property type="project" value="TreeGrafter"/>
</dbReference>
<dbReference type="GO" id="GO:0015920">
    <property type="term" value="P:lipopolysaccharide transport"/>
    <property type="evidence" value="ECO:0007669"/>
    <property type="project" value="TreeGrafter"/>
</dbReference>
<dbReference type="PANTHER" id="PTHR36504">
    <property type="entry name" value="LIPOPOLYSACCHARIDE EXPORT SYSTEM PROTEIN LPTA"/>
    <property type="match status" value="1"/>
</dbReference>
<evidence type="ECO:0000256" key="2">
    <source>
        <dbReference type="SAM" id="MobiDB-lite"/>
    </source>
</evidence>
<dbReference type="GO" id="GO:0017089">
    <property type="term" value="F:glycolipid transfer activity"/>
    <property type="evidence" value="ECO:0007669"/>
    <property type="project" value="TreeGrafter"/>
</dbReference>
<keyword evidence="1" id="KW-0732">Signal</keyword>
<feature type="compositionally biased region" description="Polar residues" evidence="2">
    <location>
        <begin position="257"/>
        <end position="271"/>
    </location>
</feature>